<evidence type="ECO:0000256" key="1">
    <source>
        <dbReference type="SAM" id="MobiDB-lite"/>
    </source>
</evidence>
<feature type="compositionally biased region" description="Polar residues" evidence="1">
    <location>
        <begin position="445"/>
        <end position="456"/>
    </location>
</feature>
<feature type="domain" description="Beta-lactamase-related" evidence="2">
    <location>
        <begin position="81"/>
        <end position="343"/>
    </location>
</feature>
<dbReference type="AlphaFoldDB" id="A0A7S2K0N6"/>
<dbReference type="SUPFAM" id="SSF56601">
    <property type="entry name" value="beta-lactamase/transpeptidase-like"/>
    <property type="match status" value="1"/>
</dbReference>
<feature type="compositionally biased region" description="Low complexity" evidence="1">
    <location>
        <begin position="613"/>
        <end position="632"/>
    </location>
</feature>
<feature type="region of interest" description="Disordered" evidence="1">
    <location>
        <begin position="613"/>
        <end position="660"/>
    </location>
</feature>
<proteinExistence type="predicted"/>
<feature type="compositionally biased region" description="Low complexity" evidence="1">
    <location>
        <begin position="490"/>
        <end position="532"/>
    </location>
</feature>
<dbReference type="PANTHER" id="PTHR43283">
    <property type="entry name" value="BETA-LACTAMASE-RELATED"/>
    <property type="match status" value="1"/>
</dbReference>
<feature type="compositionally biased region" description="Polar residues" evidence="1">
    <location>
        <begin position="393"/>
        <end position="416"/>
    </location>
</feature>
<dbReference type="EMBL" id="HBGY01006063">
    <property type="protein sequence ID" value="CAD9562885.1"/>
    <property type="molecule type" value="Transcribed_RNA"/>
</dbReference>
<dbReference type="InterPro" id="IPR050789">
    <property type="entry name" value="Diverse_Enzym_Activities"/>
</dbReference>
<dbReference type="PANTHER" id="PTHR43283:SF7">
    <property type="entry name" value="BETA-LACTAMASE-RELATED DOMAIN-CONTAINING PROTEIN"/>
    <property type="match status" value="1"/>
</dbReference>
<evidence type="ECO:0000259" key="2">
    <source>
        <dbReference type="Pfam" id="PF00144"/>
    </source>
</evidence>
<organism evidence="3">
    <name type="scientific">Leptocylindrus danicus</name>
    <dbReference type="NCBI Taxonomy" id="163516"/>
    <lineage>
        <taxon>Eukaryota</taxon>
        <taxon>Sar</taxon>
        <taxon>Stramenopiles</taxon>
        <taxon>Ochrophyta</taxon>
        <taxon>Bacillariophyta</taxon>
        <taxon>Coscinodiscophyceae</taxon>
        <taxon>Chaetocerotophycidae</taxon>
        <taxon>Leptocylindrales</taxon>
        <taxon>Leptocylindraceae</taxon>
        <taxon>Leptocylindrus</taxon>
    </lineage>
</organism>
<dbReference type="Pfam" id="PF00144">
    <property type="entry name" value="Beta-lactamase"/>
    <property type="match status" value="1"/>
</dbReference>
<gene>
    <name evidence="3" type="ORF">LDAN0321_LOCUS3732</name>
</gene>
<dbReference type="InterPro" id="IPR001466">
    <property type="entry name" value="Beta-lactam-related"/>
</dbReference>
<accession>A0A7S2K0N6</accession>
<sequence length="706" mass="76194">MKAYELRAWAVLAGSLLHQHAMSAKLVELDQPFKKAPQHNANLGAMDLISKADNTTAVYSALVLEGGEVVAEFYRDDSFGTERRNMFGCAKTWTGLIVGMLRDTGDIDLDETLGEIFKDDAESGEEYKDMWDSIGEAEEKKNISIRQLLSMTSGLAGTSLNSGGHSLASALRQDDFIPPSGVFRYLHSNNIISFVILKKTNESLEKLAGDRIFPYLGINKFMDIAWQKTVKVNPSDENTNYAFHGMSISALNAAKLGQLILQEGRYTSTISTAPLVSSSWVTNMTTPRIDQNGNGPNENLFNKYGYLMQVGKADVFNGHKVSCAYGVGQYICIYPDLDRVFVCQTQFETSFGSDYAIKVSEMDFSTPVPVAPTTPAPTRLPTGAPSTSPPTINPTALPTVTSSANPTSLPSINPSMRPSRFPTGAPTIFPSKESSRSPSERPTVWRSSLPTSQPTIKPSLLPSIFPTTESTLIPSEHPSIFPSTYPSRFPSDLPSTLPSDSPSSEPSVGPTKSSSFFRSTSPSSTPITTNPTMLYVPSDRPSEQPTVRPVSDVLLSASPTQGKSNSPTDFSGIVAKSQPSASPIIDVGIGTTAEPSSFTAPVVYSGTTLTPTSIPTSTSTSTSTNIPSRSPSFSPTFIPTRKPSPIPTEPPTRRDKDSSGCLFYCQRPASEGPPQASASFNCKPSRGDYHHILFGIFPMFVLIFLT</sequence>
<feature type="region of interest" description="Disordered" evidence="1">
    <location>
        <begin position="369"/>
        <end position="547"/>
    </location>
</feature>
<evidence type="ECO:0000313" key="3">
    <source>
        <dbReference type="EMBL" id="CAD9562885.1"/>
    </source>
</evidence>
<name>A0A7S2K0N6_9STRA</name>
<feature type="compositionally biased region" description="Low complexity" evidence="1">
    <location>
        <begin position="376"/>
        <end position="385"/>
    </location>
</feature>
<dbReference type="Gene3D" id="3.40.710.10">
    <property type="entry name" value="DD-peptidase/beta-lactamase superfamily"/>
    <property type="match status" value="1"/>
</dbReference>
<dbReference type="InterPro" id="IPR012338">
    <property type="entry name" value="Beta-lactam/transpept-like"/>
</dbReference>
<protein>
    <recommendedName>
        <fullName evidence="2">Beta-lactamase-related domain-containing protein</fullName>
    </recommendedName>
</protein>
<reference evidence="3" key="1">
    <citation type="submission" date="2021-01" db="EMBL/GenBank/DDBJ databases">
        <authorList>
            <person name="Corre E."/>
            <person name="Pelletier E."/>
            <person name="Niang G."/>
            <person name="Scheremetjew M."/>
            <person name="Finn R."/>
            <person name="Kale V."/>
            <person name="Holt S."/>
            <person name="Cochrane G."/>
            <person name="Meng A."/>
            <person name="Brown T."/>
            <person name="Cohen L."/>
        </authorList>
    </citation>
    <scope>NUCLEOTIDE SEQUENCE</scope>
    <source>
        <strain evidence="3">B650</strain>
    </source>
</reference>